<keyword evidence="2" id="KW-1185">Reference proteome</keyword>
<dbReference type="AlphaFoldDB" id="A0A485AS86"/>
<proteinExistence type="predicted"/>
<sequence length="95" mass="10419">MLTSCKIMLKKIPSASLGPTRKGLIWVTAYMGELSPLFCADTSDVRLSPLPEIGRVNLLVFEISIAVQSSFKLFQELLLQLSVQIGVFHLVAELG</sequence>
<reference evidence="1 2" key="1">
    <citation type="submission" date="2019-03" db="EMBL/GenBank/DDBJ databases">
        <authorList>
            <consortium name="Pathogen Informatics"/>
        </authorList>
    </citation>
    <scope>NUCLEOTIDE SEQUENCE [LARGE SCALE GENOMIC DNA]</scope>
    <source>
        <strain evidence="1 2">NCTC12993</strain>
    </source>
</reference>
<organism evidence="1 2">
    <name type="scientific">Kluyvera cryocrescens</name>
    <name type="common">Kluyvera citrophila</name>
    <dbReference type="NCBI Taxonomy" id="580"/>
    <lineage>
        <taxon>Bacteria</taxon>
        <taxon>Pseudomonadati</taxon>
        <taxon>Pseudomonadota</taxon>
        <taxon>Gammaproteobacteria</taxon>
        <taxon>Enterobacterales</taxon>
        <taxon>Enterobacteriaceae</taxon>
        <taxon>Kluyvera</taxon>
    </lineage>
</organism>
<accession>A0A485AS86</accession>
<dbReference type="Proteomes" id="UP000401081">
    <property type="component" value="Unassembled WGS sequence"/>
</dbReference>
<evidence type="ECO:0000313" key="1">
    <source>
        <dbReference type="EMBL" id="VFS62823.1"/>
    </source>
</evidence>
<dbReference type="EMBL" id="CAADJD010000018">
    <property type="protein sequence ID" value="VFS62823.1"/>
    <property type="molecule type" value="Genomic_DNA"/>
</dbReference>
<evidence type="ECO:0000313" key="2">
    <source>
        <dbReference type="Proteomes" id="UP000401081"/>
    </source>
</evidence>
<name>A0A485AS86_KLUCR</name>
<protein>
    <submittedName>
        <fullName evidence="1">Uncharacterized protein</fullName>
    </submittedName>
</protein>
<gene>
    <name evidence="1" type="ORF">NCTC12993_02324</name>
</gene>